<accession>A0AA88APE6</accession>
<evidence type="ECO:0000313" key="1">
    <source>
        <dbReference type="EMBL" id="GMN55980.1"/>
    </source>
</evidence>
<protein>
    <submittedName>
        <fullName evidence="1">Uncharacterized protein</fullName>
    </submittedName>
</protein>
<dbReference type="AlphaFoldDB" id="A0AA88APE6"/>
<proteinExistence type="predicted"/>
<comment type="caution">
    <text evidence="1">The sequence shown here is derived from an EMBL/GenBank/DDBJ whole genome shotgun (WGS) entry which is preliminary data.</text>
</comment>
<reference evidence="1" key="1">
    <citation type="submission" date="2023-07" db="EMBL/GenBank/DDBJ databases">
        <title>draft genome sequence of fig (Ficus carica).</title>
        <authorList>
            <person name="Takahashi T."/>
            <person name="Nishimura K."/>
        </authorList>
    </citation>
    <scope>NUCLEOTIDE SEQUENCE</scope>
</reference>
<name>A0AA88APE6_FICCA</name>
<sequence length="77" mass="8243">MAHAEWLKEEVTDIWALSGHVAPEEWRSSCKVADAWALRGRWDGAVTRACKETRAGGGRACQACVGEGAAGADGCRR</sequence>
<dbReference type="EMBL" id="BTGU01000060">
    <property type="protein sequence ID" value="GMN55980.1"/>
    <property type="molecule type" value="Genomic_DNA"/>
</dbReference>
<organism evidence="1 2">
    <name type="scientific">Ficus carica</name>
    <name type="common">Common fig</name>
    <dbReference type="NCBI Taxonomy" id="3494"/>
    <lineage>
        <taxon>Eukaryota</taxon>
        <taxon>Viridiplantae</taxon>
        <taxon>Streptophyta</taxon>
        <taxon>Embryophyta</taxon>
        <taxon>Tracheophyta</taxon>
        <taxon>Spermatophyta</taxon>
        <taxon>Magnoliopsida</taxon>
        <taxon>eudicotyledons</taxon>
        <taxon>Gunneridae</taxon>
        <taxon>Pentapetalae</taxon>
        <taxon>rosids</taxon>
        <taxon>fabids</taxon>
        <taxon>Rosales</taxon>
        <taxon>Moraceae</taxon>
        <taxon>Ficeae</taxon>
        <taxon>Ficus</taxon>
    </lineage>
</organism>
<dbReference type="Proteomes" id="UP001187192">
    <property type="component" value="Unassembled WGS sequence"/>
</dbReference>
<evidence type="ECO:0000313" key="2">
    <source>
        <dbReference type="Proteomes" id="UP001187192"/>
    </source>
</evidence>
<keyword evidence="2" id="KW-1185">Reference proteome</keyword>
<gene>
    <name evidence="1" type="ORF">TIFTF001_025091</name>
</gene>